<dbReference type="InterPro" id="IPR036855">
    <property type="entry name" value="Znf_CCCH_sf"/>
</dbReference>
<dbReference type="OMA" id="CPFAHTQ"/>
<keyword evidence="4 6" id="KW-0862">Zinc</keyword>
<dbReference type="InterPro" id="IPR040594">
    <property type="entry name" value="UNK_Znf_1"/>
</dbReference>
<feature type="region of interest" description="Disordered" evidence="7">
    <location>
        <begin position="59"/>
        <end position="91"/>
    </location>
</feature>
<dbReference type="InterPro" id="IPR057444">
    <property type="entry name" value="Znf-CCCH_AtC3H23-like"/>
</dbReference>
<name>A0A1Q9BZU7_SYMMI</name>
<proteinExistence type="inferred from homology"/>
<feature type="compositionally biased region" description="Basic and acidic residues" evidence="7">
    <location>
        <begin position="218"/>
        <end position="245"/>
    </location>
</feature>
<dbReference type="InterPro" id="IPR045234">
    <property type="entry name" value="Unkempt-like"/>
</dbReference>
<evidence type="ECO:0000256" key="6">
    <source>
        <dbReference type="PROSITE-ProRule" id="PRU00723"/>
    </source>
</evidence>
<dbReference type="OrthoDB" id="20534at2759"/>
<dbReference type="SMART" id="SM00356">
    <property type="entry name" value="ZnF_C3H1"/>
    <property type="match status" value="6"/>
</dbReference>
<evidence type="ECO:0000256" key="7">
    <source>
        <dbReference type="SAM" id="MobiDB-lite"/>
    </source>
</evidence>
<feature type="non-terminal residue" evidence="9">
    <location>
        <position position="568"/>
    </location>
</feature>
<comment type="similarity">
    <text evidence="1">Belongs to the unkempt family.</text>
</comment>
<dbReference type="Gene3D" id="3.30.1370.210">
    <property type="match status" value="1"/>
</dbReference>
<feature type="zinc finger region" description="C3H1-type" evidence="6">
    <location>
        <begin position="149"/>
        <end position="172"/>
    </location>
</feature>
<feature type="compositionally biased region" description="Low complexity" evidence="7">
    <location>
        <begin position="254"/>
        <end position="263"/>
    </location>
</feature>
<feature type="domain" description="C3H1-type" evidence="8">
    <location>
        <begin position="149"/>
        <end position="172"/>
    </location>
</feature>
<dbReference type="EMBL" id="LSRX01002106">
    <property type="protein sequence ID" value="OLP76201.1"/>
    <property type="molecule type" value="Genomic_DNA"/>
</dbReference>
<feature type="zinc finger region" description="C3H1-type" evidence="6">
    <location>
        <begin position="455"/>
        <end position="491"/>
    </location>
</feature>
<evidence type="ECO:0000256" key="2">
    <source>
        <dbReference type="ARBA" id="ARBA00022723"/>
    </source>
</evidence>
<dbReference type="PANTHER" id="PTHR14493:SF50">
    <property type="entry name" value="RING FINGER PROTEIN UNKEMPT"/>
    <property type="match status" value="1"/>
</dbReference>
<dbReference type="Gene3D" id="4.10.1000.10">
    <property type="entry name" value="Zinc finger, CCCH-type"/>
    <property type="match status" value="2"/>
</dbReference>
<evidence type="ECO:0000256" key="4">
    <source>
        <dbReference type="ARBA" id="ARBA00022833"/>
    </source>
</evidence>
<accession>A0A1Q9BZU7</accession>
<evidence type="ECO:0000256" key="5">
    <source>
        <dbReference type="ARBA" id="ARBA00023125"/>
    </source>
</evidence>
<protein>
    <submittedName>
        <fullName evidence="9">RING finger protein unkempt-like</fullName>
    </submittedName>
</protein>
<evidence type="ECO:0000313" key="10">
    <source>
        <dbReference type="Proteomes" id="UP000186817"/>
    </source>
</evidence>
<evidence type="ECO:0000256" key="1">
    <source>
        <dbReference type="ARBA" id="ARBA00008808"/>
    </source>
</evidence>
<feature type="domain" description="C3H1-type" evidence="8">
    <location>
        <begin position="455"/>
        <end position="491"/>
    </location>
</feature>
<keyword evidence="10" id="KW-1185">Reference proteome</keyword>
<evidence type="ECO:0000256" key="3">
    <source>
        <dbReference type="ARBA" id="ARBA00022771"/>
    </source>
</evidence>
<feature type="domain" description="C3H1-type" evidence="8">
    <location>
        <begin position="354"/>
        <end position="381"/>
    </location>
</feature>
<dbReference type="AlphaFoldDB" id="A0A1Q9BZU7"/>
<feature type="region of interest" description="Disordered" evidence="7">
    <location>
        <begin position="214"/>
        <end position="263"/>
    </location>
</feature>
<feature type="domain" description="C3H1-type" evidence="8">
    <location>
        <begin position="499"/>
        <end position="527"/>
    </location>
</feature>
<gene>
    <name evidence="9" type="primary">Unk</name>
    <name evidence="9" type="ORF">AK812_SmicGene43894</name>
</gene>
<dbReference type="Pfam" id="PF18384">
    <property type="entry name" value="zf_CCCH_5"/>
    <property type="match status" value="1"/>
</dbReference>
<sequence>MALRTDCSELFLREQYFVPSKPREVMITDFNQPLPQQEYSWRISPVALRDFGSGCFTRSGRMPRSFEKKDEEEDKREGQGPALPSWQPEPEHGDLERFIRYCRTSKCPDFQAGHCELHKPMQCFHFHFEGQRRRGVLGLDGKLCYWELPCKWISQPNKCHLGERCIFAHSKGEISYHPAKYKTRLCNGGDCQKATCCFAHSEKELRSKAVARYSHGMAAERPKESKESKEQEEPKEEPKELKESDEGLSGGPRSLGASGSGATSANARSLEAVDLKTFKVFPCRKGRGVHDRKLCAFYHNPRDRRRPPACGYRPEPCPECFDSDSREGASSCSLGDDCGLCHNRLELLYHDSVFKKRFCATFPKVSSCQRGDLCAFAHHREEVRVELLKLEEEELMAEWLSVPEDSRSPEMQLRAVDFFTRRFKTLWCPYGTQHSWHECLYAHTDQDWRRRPELGYSSEPCTEWAKHVGERLPYNERCPRGLRCGFAHGSKEQLYHPSYYKTMPCTDWAATGQCPRGPQCAFYHGADEQRILREASSPSAAVAGASMGRVLSVQELEASSAARTVLAL</sequence>
<feature type="zinc finger region" description="C3H1-type" evidence="6">
    <location>
        <begin position="354"/>
        <end position="381"/>
    </location>
</feature>
<dbReference type="GO" id="GO:0008270">
    <property type="term" value="F:zinc ion binding"/>
    <property type="evidence" value="ECO:0007669"/>
    <property type="project" value="UniProtKB-KW"/>
</dbReference>
<reference evidence="9 10" key="1">
    <citation type="submission" date="2016-02" db="EMBL/GenBank/DDBJ databases">
        <title>Genome analysis of coral dinoflagellate symbionts highlights evolutionary adaptations to a symbiotic lifestyle.</title>
        <authorList>
            <person name="Aranda M."/>
            <person name="Li Y."/>
            <person name="Liew Y.J."/>
            <person name="Baumgarten S."/>
            <person name="Simakov O."/>
            <person name="Wilson M."/>
            <person name="Piel J."/>
            <person name="Ashoor H."/>
            <person name="Bougouffa S."/>
            <person name="Bajic V.B."/>
            <person name="Ryu T."/>
            <person name="Ravasi T."/>
            <person name="Bayer T."/>
            <person name="Micklem G."/>
            <person name="Kim H."/>
            <person name="Bhak J."/>
            <person name="Lajeunesse T.C."/>
            <person name="Voolstra C.R."/>
        </authorList>
    </citation>
    <scope>NUCLEOTIDE SEQUENCE [LARGE SCALE GENOMIC DNA]</scope>
    <source>
        <strain evidence="9 10">CCMP2467</strain>
    </source>
</reference>
<dbReference type="Pfam" id="PF00642">
    <property type="entry name" value="zf-CCCH"/>
    <property type="match status" value="1"/>
</dbReference>
<evidence type="ECO:0000313" key="9">
    <source>
        <dbReference type="EMBL" id="OLP76201.1"/>
    </source>
</evidence>
<dbReference type="Pfam" id="PF25512">
    <property type="entry name" value="zf-CCCH_AtC3H23"/>
    <property type="match status" value="1"/>
</dbReference>
<dbReference type="InterPro" id="IPR000571">
    <property type="entry name" value="Znf_CCCH"/>
</dbReference>
<keyword evidence="2 6" id="KW-0479">Metal-binding</keyword>
<dbReference type="PROSITE" id="PS50103">
    <property type="entry name" value="ZF_C3H1"/>
    <property type="match status" value="4"/>
</dbReference>
<keyword evidence="3 6" id="KW-0863">Zinc-finger</keyword>
<dbReference type="PANTHER" id="PTHR14493">
    <property type="entry name" value="UNKEMPT FAMILY MEMBER"/>
    <property type="match status" value="1"/>
</dbReference>
<feature type="zinc finger region" description="C3H1-type" evidence="6">
    <location>
        <begin position="499"/>
        <end position="527"/>
    </location>
</feature>
<dbReference type="Proteomes" id="UP000186817">
    <property type="component" value="Unassembled WGS sequence"/>
</dbReference>
<comment type="caution">
    <text evidence="9">The sequence shown here is derived from an EMBL/GenBank/DDBJ whole genome shotgun (WGS) entry which is preliminary data.</text>
</comment>
<keyword evidence="5" id="KW-0238">DNA-binding</keyword>
<dbReference type="GO" id="GO:0003677">
    <property type="term" value="F:DNA binding"/>
    <property type="evidence" value="ECO:0007669"/>
    <property type="project" value="UniProtKB-KW"/>
</dbReference>
<organism evidence="9 10">
    <name type="scientific">Symbiodinium microadriaticum</name>
    <name type="common">Dinoflagellate</name>
    <name type="synonym">Zooxanthella microadriatica</name>
    <dbReference type="NCBI Taxonomy" id="2951"/>
    <lineage>
        <taxon>Eukaryota</taxon>
        <taxon>Sar</taxon>
        <taxon>Alveolata</taxon>
        <taxon>Dinophyceae</taxon>
        <taxon>Suessiales</taxon>
        <taxon>Symbiodiniaceae</taxon>
        <taxon>Symbiodinium</taxon>
    </lineage>
</organism>
<dbReference type="SUPFAM" id="SSF90229">
    <property type="entry name" value="CCCH zinc finger"/>
    <property type="match status" value="3"/>
</dbReference>
<evidence type="ECO:0000259" key="8">
    <source>
        <dbReference type="PROSITE" id="PS50103"/>
    </source>
</evidence>